<dbReference type="RefSeq" id="WP_192742111.1">
    <property type="nucleotide sequence ID" value="NZ_JADBEJ010000001.1"/>
</dbReference>
<sequence length="127" mass="14748">MPELDPQTVKLPRIPRQYVDSYDGHEWREKATEFGWYVPGSWGRGGWNLGKWPYMQIALWDSFETMVYAFVVYIEGDLEVHAYNTPIGRDGAVTEIAARWWRAGWADGPDDVPESGYLPHHYGPYRP</sequence>
<comment type="caution">
    <text evidence="1">The sequence shown here is derived from an EMBL/GenBank/DDBJ whole genome shotgun (WGS) entry which is preliminary data.</text>
</comment>
<dbReference type="EMBL" id="JADBEJ010000001">
    <property type="protein sequence ID" value="MBE1574502.1"/>
    <property type="molecule type" value="Genomic_DNA"/>
</dbReference>
<gene>
    <name evidence="1" type="ORF">H4W30_001531</name>
</gene>
<evidence type="ECO:0000313" key="1">
    <source>
        <dbReference type="EMBL" id="MBE1574502.1"/>
    </source>
</evidence>
<protein>
    <recommendedName>
        <fullName evidence="3">DUF402 domain-containing protein</fullName>
    </recommendedName>
</protein>
<evidence type="ECO:0000313" key="2">
    <source>
        <dbReference type="Proteomes" id="UP000656548"/>
    </source>
</evidence>
<evidence type="ECO:0008006" key="3">
    <source>
        <dbReference type="Google" id="ProtNLM"/>
    </source>
</evidence>
<dbReference type="Proteomes" id="UP000656548">
    <property type="component" value="Unassembled WGS sequence"/>
</dbReference>
<accession>A0ABR9L1K0</accession>
<keyword evidence="2" id="KW-1185">Reference proteome</keyword>
<organism evidence="1 2">
    <name type="scientific">Amycolatopsis roodepoortensis</name>
    <dbReference type="NCBI Taxonomy" id="700274"/>
    <lineage>
        <taxon>Bacteria</taxon>
        <taxon>Bacillati</taxon>
        <taxon>Actinomycetota</taxon>
        <taxon>Actinomycetes</taxon>
        <taxon>Pseudonocardiales</taxon>
        <taxon>Pseudonocardiaceae</taxon>
        <taxon>Amycolatopsis</taxon>
    </lineage>
</organism>
<name>A0ABR9L1K0_9PSEU</name>
<reference evidence="1 2" key="1">
    <citation type="submission" date="2020-10" db="EMBL/GenBank/DDBJ databases">
        <title>Sequencing the genomes of 1000 actinobacteria strains.</title>
        <authorList>
            <person name="Klenk H.-P."/>
        </authorList>
    </citation>
    <scope>NUCLEOTIDE SEQUENCE [LARGE SCALE GENOMIC DNA]</scope>
    <source>
        <strain evidence="1 2">DSM 46661</strain>
    </source>
</reference>
<proteinExistence type="predicted"/>